<gene>
    <name evidence="1" type="ORF">ENN51_06130</name>
</gene>
<dbReference type="Proteomes" id="UP000885672">
    <property type="component" value="Unassembled WGS sequence"/>
</dbReference>
<accession>A0A7V0XFH8</accession>
<evidence type="ECO:0000313" key="1">
    <source>
        <dbReference type="EMBL" id="HDQ99844.1"/>
    </source>
</evidence>
<proteinExistence type="predicted"/>
<organism evidence="1">
    <name type="scientific">candidate division WOR-3 bacterium</name>
    <dbReference type="NCBI Taxonomy" id="2052148"/>
    <lineage>
        <taxon>Bacteria</taxon>
        <taxon>Bacteria division WOR-3</taxon>
    </lineage>
</organism>
<dbReference type="Pfam" id="PF12686">
    <property type="entry name" value="DUF3800"/>
    <property type="match status" value="1"/>
</dbReference>
<reference evidence="1" key="1">
    <citation type="journal article" date="2020" name="mSystems">
        <title>Genome- and Community-Level Interaction Insights into Carbon Utilization and Element Cycling Functions of Hydrothermarchaeota in Hydrothermal Sediment.</title>
        <authorList>
            <person name="Zhou Z."/>
            <person name="Liu Y."/>
            <person name="Xu W."/>
            <person name="Pan J."/>
            <person name="Luo Z.H."/>
            <person name="Li M."/>
        </authorList>
    </citation>
    <scope>NUCLEOTIDE SEQUENCE [LARGE SCALE GENOMIC DNA]</scope>
    <source>
        <strain evidence="1">SpSt-1182</strain>
    </source>
</reference>
<comment type="caution">
    <text evidence="1">The sequence shown here is derived from an EMBL/GenBank/DDBJ whole genome shotgun (WGS) entry which is preliminary data.</text>
</comment>
<dbReference type="AlphaFoldDB" id="A0A7V0XFH8"/>
<dbReference type="InterPro" id="IPR024524">
    <property type="entry name" value="DUF3800"/>
</dbReference>
<dbReference type="EMBL" id="DSBX01000226">
    <property type="protein sequence ID" value="HDQ99844.1"/>
    <property type="molecule type" value="Genomic_DNA"/>
</dbReference>
<sequence>MTGDAHPARNHPAPEQRFRLYLDESGDHVLKALEKEHHRYLCLLGCWFRGNAYANFHAGLEAFKQKHIPHSPDDPVILHREDIVNCRGSFWRLRDEGARGAFDRDLVELISQTDFSLVAIVIDKAELRAKYPSPSHPYHLALGFMLQRYCGYLNHVNRHGDVMAESRGKKEDRLLSDSYEWVHTHGAWRWSASVFQQALTSRHLKIKPKSANIAGLQLSDILAHPVRSLVLSRYGRRAPTFPAFAEKVLTAVEGKFNRQLYQGTVEGYGYVLFPE</sequence>
<protein>
    <submittedName>
        <fullName evidence="1">DUF3800 domain-containing protein</fullName>
    </submittedName>
</protein>
<name>A0A7V0XFH8_UNCW3</name>